<evidence type="ECO:0000259" key="4">
    <source>
        <dbReference type="PROSITE" id="PS01124"/>
    </source>
</evidence>
<dbReference type="InterPro" id="IPR009057">
    <property type="entry name" value="Homeodomain-like_sf"/>
</dbReference>
<organism evidence="5 6">
    <name type="scientific">Echinimonas agarilytica</name>
    <dbReference type="NCBI Taxonomy" id="1215918"/>
    <lineage>
        <taxon>Bacteria</taxon>
        <taxon>Pseudomonadati</taxon>
        <taxon>Pseudomonadota</taxon>
        <taxon>Gammaproteobacteria</taxon>
        <taxon>Alteromonadales</taxon>
        <taxon>Echinimonadaceae</taxon>
        <taxon>Echinimonas</taxon>
    </lineage>
</organism>
<sequence>MNHKKITLLFNPNQYFDRLIIEGIGQYLQAIQLDWSMHIETDVTQCVGPIDECLGDAVIADFDHPDIRERLRDYTKPMVAVGSSYENELAYPHRPFVASDNYALMNAAYQHLTDRGLHRVAFYGPTETPSTRWIGERERALIQLSNAQGQPLNIYRAPESGFNSPHEHISDIAQWLTSLDLPIGLIAANDSCARSVLLAAQQAEIAVPDQLAVIGVDDDDITRHLHRISLSSVVQSNQEMGYQAAKTLHLMLQGQTTSPNIIKFGPSNLVAKQSTEFTSLNDKLVIEAMQFIRQHATQGIKVSDITQHLGVSRSNLEARFKNERGHSIHHEIHQAKITRAQRLLSSTMLPTREIAELCGYPSLQYMYAVFSKNFGYTPKEYRNKNHKKKLSEG</sequence>
<evidence type="ECO:0000256" key="2">
    <source>
        <dbReference type="ARBA" id="ARBA00023125"/>
    </source>
</evidence>
<dbReference type="Pfam" id="PF13377">
    <property type="entry name" value="Peripla_BP_3"/>
    <property type="match status" value="1"/>
</dbReference>
<dbReference type="Pfam" id="PF22177">
    <property type="entry name" value="PBP1_XylR"/>
    <property type="match status" value="1"/>
</dbReference>
<evidence type="ECO:0000313" key="5">
    <source>
        <dbReference type="EMBL" id="MCM2678409.1"/>
    </source>
</evidence>
<keyword evidence="1" id="KW-0805">Transcription regulation</keyword>
<keyword evidence="2" id="KW-0238">DNA-binding</keyword>
<dbReference type="InterPro" id="IPR028082">
    <property type="entry name" value="Peripla_BP_I"/>
</dbReference>
<reference evidence="5 6" key="1">
    <citation type="journal article" date="2013" name="Antonie Van Leeuwenhoek">
        <title>Echinimonas agarilytica gen. nov., sp. nov., a new gammaproteobacterium isolated from the sea urchin Strongylocentrotus intermedius.</title>
        <authorList>
            <person name="Nedashkovskaya O.I."/>
            <person name="Stenkova A.M."/>
            <person name="Zhukova N.V."/>
            <person name="Van Trappen S."/>
            <person name="Lee J.S."/>
            <person name="Kim S.B."/>
        </authorList>
    </citation>
    <scope>NUCLEOTIDE SEQUENCE [LARGE SCALE GENOMIC DNA]</scope>
    <source>
        <strain evidence="5 6">KMM 6351</strain>
    </source>
</reference>
<keyword evidence="6" id="KW-1185">Reference proteome</keyword>
<dbReference type="Proteomes" id="UP001165393">
    <property type="component" value="Unassembled WGS sequence"/>
</dbReference>
<evidence type="ECO:0000256" key="3">
    <source>
        <dbReference type="ARBA" id="ARBA00023163"/>
    </source>
</evidence>
<accession>A0AA41W403</accession>
<feature type="domain" description="HTH araC/xylS-type" evidence="4">
    <location>
        <begin position="286"/>
        <end position="384"/>
    </location>
</feature>
<dbReference type="GO" id="GO:0000976">
    <property type="term" value="F:transcription cis-regulatory region binding"/>
    <property type="evidence" value="ECO:0007669"/>
    <property type="project" value="TreeGrafter"/>
</dbReference>
<dbReference type="PANTHER" id="PTHR30146:SF24">
    <property type="entry name" value="XYLOSE OPERON REGULATORY PROTEIN"/>
    <property type="match status" value="1"/>
</dbReference>
<protein>
    <submittedName>
        <fullName evidence="5">Substrate-binding domain-containing protein</fullName>
    </submittedName>
</protein>
<dbReference type="RefSeq" id="WP_251259776.1">
    <property type="nucleotide sequence ID" value="NZ_JAMQGP010000001.1"/>
</dbReference>
<dbReference type="Gene3D" id="3.40.50.2300">
    <property type="match status" value="2"/>
</dbReference>
<dbReference type="InterPro" id="IPR018060">
    <property type="entry name" value="HTH_AraC"/>
</dbReference>
<keyword evidence="3" id="KW-0804">Transcription</keyword>
<dbReference type="AlphaFoldDB" id="A0AA41W403"/>
<dbReference type="EMBL" id="JAMQGP010000001">
    <property type="protein sequence ID" value="MCM2678409.1"/>
    <property type="molecule type" value="Genomic_DNA"/>
</dbReference>
<proteinExistence type="predicted"/>
<dbReference type="Pfam" id="PF12833">
    <property type="entry name" value="HTH_18"/>
    <property type="match status" value="1"/>
</dbReference>
<dbReference type="Gene3D" id="1.10.10.60">
    <property type="entry name" value="Homeodomain-like"/>
    <property type="match status" value="1"/>
</dbReference>
<comment type="caution">
    <text evidence="5">The sequence shown here is derived from an EMBL/GenBank/DDBJ whole genome shotgun (WGS) entry which is preliminary data.</text>
</comment>
<dbReference type="SUPFAM" id="SSF46689">
    <property type="entry name" value="Homeodomain-like"/>
    <property type="match status" value="2"/>
</dbReference>
<dbReference type="SUPFAM" id="SSF53822">
    <property type="entry name" value="Periplasmic binding protein-like I"/>
    <property type="match status" value="1"/>
</dbReference>
<dbReference type="PANTHER" id="PTHR30146">
    <property type="entry name" value="LACI-RELATED TRANSCRIPTIONAL REPRESSOR"/>
    <property type="match status" value="1"/>
</dbReference>
<evidence type="ECO:0000256" key="1">
    <source>
        <dbReference type="ARBA" id="ARBA00023015"/>
    </source>
</evidence>
<gene>
    <name evidence="5" type="ORF">NAF29_01825</name>
</gene>
<dbReference type="InterPro" id="IPR054031">
    <property type="entry name" value="XylR_PBP1"/>
</dbReference>
<dbReference type="GO" id="GO:0003700">
    <property type="term" value="F:DNA-binding transcription factor activity"/>
    <property type="evidence" value="ECO:0007669"/>
    <property type="project" value="InterPro"/>
</dbReference>
<dbReference type="SMART" id="SM00342">
    <property type="entry name" value="HTH_ARAC"/>
    <property type="match status" value="1"/>
</dbReference>
<dbReference type="PROSITE" id="PS01124">
    <property type="entry name" value="HTH_ARAC_FAMILY_2"/>
    <property type="match status" value="1"/>
</dbReference>
<evidence type="ECO:0000313" key="6">
    <source>
        <dbReference type="Proteomes" id="UP001165393"/>
    </source>
</evidence>
<name>A0AA41W403_9GAMM</name>
<dbReference type="InterPro" id="IPR046335">
    <property type="entry name" value="LacI/GalR-like_sensor"/>
</dbReference>